<feature type="non-terminal residue" evidence="3">
    <location>
        <position position="175"/>
    </location>
</feature>
<name>A0AAD7H3N5_9AGAR</name>
<keyword evidence="4" id="KW-1185">Reference proteome</keyword>
<reference evidence="3" key="1">
    <citation type="submission" date="2023-03" db="EMBL/GenBank/DDBJ databases">
        <title>Massive genome expansion in bonnet fungi (Mycena s.s.) driven by repeated elements and novel gene families across ecological guilds.</title>
        <authorList>
            <consortium name="Lawrence Berkeley National Laboratory"/>
            <person name="Harder C.B."/>
            <person name="Miyauchi S."/>
            <person name="Viragh M."/>
            <person name="Kuo A."/>
            <person name="Thoen E."/>
            <person name="Andreopoulos B."/>
            <person name="Lu D."/>
            <person name="Skrede I."/>
            <person name="Drula E."/>
            <person name="Henrissat B."/>
            <person name="Morin E."/>
            <person name="Kohler A."/>
            <person name="Barry K."/>
            <person name="LaButti K."/>
            <person name="Morin E."/>
            <person name="Salamov A."/>
            <person name="Lipzen A."/>
            <person name="Mereny Z."/>
            <person name="Hegedus B."/>
            <person name="Baldrian P."/>
            <person name="Stursova M."/>
            <person name="Weitz H."/>
            <person name="Taylor A."/>
            <person name="Grigoriev I.V."/>
            <person name="Nagy L.G."/>
            <person name="Martin F."/>
            <person name="Kauserud H."/>
        </authorList>
    </citation>
    <scope>NUCLEOTIDE SEQUENCE</scope>
    <source>
        <strain evidence="3">CBHHK182m</strain>
    </source>
</reference>
<evidence type="ECO:0000313" key="4">
    <source>
        <dbReference type="Proteomes" id="UP001215598"/>
    </source>
</evidence>
<protein>
    <recommendedName>
        <fullName evidence="2">Integrase core domain-containing protein</fullName>
    </recommendedName>
</protein>
<dbReference type="PANTHER" id="PTHR46791">
    <property type="entry name" value="EXPRESSED PROTEIN"/>
    <property type="match status" value="1"/>
</dbReference>
<gene>
    <name evidence="3" type="ORF">B0H16DRAFT_1343643</name>
</gene>
<dbReference type="PANTHER" id="PTHR46791:SF5">
    <property type="entry name" value="CLR5 DOMAIN-CONTAINING PROTEIN-RELATED"/>
    <property type="match status" value="1"/>
</dbReference>
<dbReference type="EMBL" id="JARKIB010000392">
    <property type="protein sequence ID" value="KAJ7711570.1"/>
    <property type="molecule type" value="Genomic_DNA"/>
</dbReference>
<sequence length="175" mass="19969">IESFYGEGRGSYIWARSVHNVRIERLWADITAQIGATWTDVFIILELYHGLNINSPYHIWLLHFLFLHQINKQLCFFMEAWNQYQIRIWDGPNRSPADMFGFDMLTLGVRGTEVATDMISDAKLDVYGVDWEGLRCDLVTPVVSPVSHPTPPDEGSSSWIGHSGPPDHLNKVPVE</sequence>
<dbReference type="Proteomes" id="UP001215598">
    <property type="component" value="Unassembled WGS sequence"/>
</dbReference>
<evidence type="ECO:0000259" key="2">
    <source>
        <dbReference type="Pfam" id="PF24764"/>
    </source>
</evidence>
<dbReference type="InterPro" id="IPR058913">
    <property type="entry name" value="Integrase_dom_put"/>
</dbReference>
<feature type="region of interest" description="Disordered" evidence="1">
    <location>
        <begin position="145"/>
        <end position="175"/>
    </location>
</feature>
<feature type="domain" description="Integrase core" evidence="2">
    <location>
        <begin position="3"/>
        <end position="106"/>
    </location>
</feature>
<dbReference type="Pfam" id="PF24764">
    <property type="entry name" value="rva_4"/>
    <property type="match status" value="1"/>
</dbReference>
<accession>A0AAD7H3N5</accession>
<evidence type="ECO:0000256" key="1">
    <source>
        <dbReference type="SAM" id="MobiDB-lite"/>
    </source>
</evidence>
<organism evidence="3 4">
    <name type="scientific">Mycena metata</name>
    <dbReference type="NCBI Taxonomy" id="1033252"/>
    <lineage>
        <taxon>Eukaryota</taxon>
        <taxon>Fungi</taxon>
        <taxon>Dikarya</taxon>
        <taxon>Basidiomycota</taxon>
        <taxon>Agaricomycotina</taxon>
        <taxon>Agaricomycetes</taxon>
        <taxon>Agaricomycetidae</taxon>
        <taxon>Agaricales</taxon>
        <taxon>Marasmiineae</taxon>
        <taxon>Mycenaceae</taxon>
        <taxon>Mycena</taxon>
    </lineage>
</organism>
<evidence type="ECO:0000313" key="3">
    <source>
        <dbReference type="EMBL" id="KAJ7711570.1"/>
    </source>
</evidence>
<dbReference type="AlphaFoldDB" id="A0AAD7H3N5"/>
<comment type="caution">
    <text evidence="3">The sequence shown here is derived from an EMBL/GenBank/DDBJ whole genome shotgun (WGS) entry which is preliminary data.</text>
</comment>
<proteinExistence type="predicted"/>